<gene>
    <name evidence="3" type="ORF">BEWA_003490</name>
</gene>
<sequence length="390" mass="44343">MRIPALIIAVCVFRLCGKSWGGRLEGLSYPGVHGASVVDGDGNEDEDVVVSGQFTSRISASTADEAHDSEDEEDDIVKAVTDVECKRNPDNAEDEDFDDDEEEDYNTAKVRLYIVDLSNGDMRETCRRSRRMFTSDANRTRKSRRSRPKDIDITDPDENLCKSFDYYYDDVPTKFIVPNRRYTIGKLLDGATEIWKAENGESCTYCYLHYRDKTPILVHMLEETKTGENFKTLIKGENRVWGNAYSYSDALSRLRIPVEQTTQFLLNLTADSDTAECRIFNSTINDVTVRFYIPMSGFHANKVYSGAKELWACGSTKSVFSSIKGTPKERVIILTAYFKDGRHHLIKMITKDSNGKSDSIHFEERSGDWDFINSNIFEDKRKKLGKVSTS</sequence>
<keyword evidence="2" id="KW-0732">Signal</keyword>
<feature type="region of interest" description="Disordered" evidence="1">
    <location>
        <begin position="133"/>
        <end position="152"/>
    </location>
</feature>
<evidence type="ECO:0000256" key="2">
    <source>
        <dbReference type="SAM" id="SignalP"/>
    </source>
</evidence>
<dbReference type="KEGG" id="beq:BEWA_003490"/>
<dbReference type="Proteomes" id="UP000031512">
    <property type="component" value="Chromosome 3"/>
</dbReference>
<keyword evidence="4" id="KW-1185">Reference proteome</keyword>
<protein>
    <submittedName>
        <fullName evidence="3">Signal peptide-containing protein</fullName>
    </submittedName>
</protein>
<evidence type="ECO:0000256" key="1">
    <source>
        <dbReference type="SAM" id="MobiDB-lite"/>
    </source>
</evidence>
<dbReference type="RefSeq" id="XP_004830607.1">
    <property type="nucleotide sequence ID" value="XM_004830550.1"/>
</dbReference>
<organism evidence="3 4">
    <name type="scientific">Theileria equi strain WA</name>
    <dbReference type="NCBI Taxonomy" id="1537102"/>
    <lineage>
        <taxon>Eukaryota</taxon>
        <taxon>Sar</taxon>
        <taxon>Alveolata</taxon>
        <taxon>Apicomplexa</taxon>
        <taxon>Aconoidasida</taxon>
        <taxon>Piroplasmida</taxon>
        <taxon>Theileriidae</taxon>
        <taxon>Theileria</taxon>
    </lineage>
</organism>
<dbReference type="GeneID" id="15804841"/>
<dbReference type="AlphaFoldDB" id="L0B136"/>
<evidence type="ECO:0000313" key="4">
    <source>
        <dbReference type="Proteomes" id="UP000031512"/>
    </source>
</evidence>
<reference evidence="3 4" key="1">
    <citation type="journal article" date="2012" name="BMC Genomics">
        <title>Comparative genomic analysis and phylogenetic position of Theileria equi.</title>
        <authorList>
            <person name="Kappmeyer L.S."/>
            <person name="Thiagarajan M."/>
            <person name="Herndon D.R."/>
            <person name="Ramsay J.D."/>
            <person name="Caler E."/>
            <person name="Djikeng A."/>
            <person name="Gillespie J.J."/>
            <person name="Lau A.O."/>
            <person name="Roalson E.H."/>
            <person name="Silva J.C."/>
            <person name="Silva M.G."/>
            <person name="Suarez C.E."/>
            <person name="Ueti M.W."/>
            <person name="Nene V.M."/>
            <person name="Mealey R.H."/>
            <person name="Knowles D.P."/>
            <person name="Brayton K.A."/>
        </authorList>
    </citation>
    <scope>NUCLEOTIDE SEQUENCE [LARGE SCALE GENOMIC DNA]</scope>
    <source>
        <strain evidence="3 4">WA</strain>
    </source>
</reference>
<proteinExistence type="predicted"/>
<evidence type="ECO:0000313" key="3">
    <source>
        <dbReference type="EMBL" id="AFZ80941.1"/>
    </source>
</evidence>
<dbReference type="Pfam" id="PF04385">
    <property type="entry name" value="FAINT"/>
    <property type="match status" value="1"/>
</dbReference>
<feature type="signal peptide" evidence="2">
    <location>
        <begin position="1"/>
        <end position="21"/>
    </location>
</feature>
<dbReference type="VEuPathDB" id="PiroplasmaDB:BEWA_003490"/>
<dbReference type="InterPro" id="IPR007480">
    <property type="entry name" value="DUF529"/>
</dbReference>
<feature type="chain" id="PRO_5003940036" evidence="2">
    <location>
        <begin position="22"/>
        <end position="390"/>
    </location>
</feature>
<dbReference type="EMBL" id="CP001670">
    <property type="protein sequence ID" value="AFZ80941.1"/>
    <property type="molecule type" value="Genomic_DNA"/>
</dbReference>
<accession>L0B136</accession>
<name>L0B136_THEEQ</name>